<sequence>MKSKSTKKATPERGDTLLISTTSAVRVDLDTIQLDHLRKKYGDEGFYVGADDDVFYAYGTDSVLKANNLPEVSAPGDRYKYLKFLRSNGKATIVKIDTLSRPINYFFLKPSAAPYQPDITDPEGEYKAFFE</sequence>
<proteinExistence type="predicted"/>
<dbReference type="EMBL" id="SOZE01000022">
    <property type="protein sequence ID" value="TFF35366.1"/>
    <property type="molecule type" value="Genomic_DNA"/>
</dbReference>
<protein>
    <submittedName>
        <fullName evidence="1">Uncharacterized protein</fullName>
    </submittedName>
</protein>
<evidence type="ECO:0000313" key="2">
    <source>
        <dbReference type="Proteomes" id="UP000297540"/>
    </source>
</evidence>
<dbReference type="AlphaFoldDB" id="A0A4Y8SAF0"/>
<accession>A0A4Y8SAF0</accession>
<dbReference type="RefSeq" id="WP_133233544.1">
    <property type="nucleotide sequence ID" value="NZ_SOZE01000022.1"/>
</dbReference>
<reference evidence="1 2" key="1">
    <citation type="journal article" date="2017" name="Int. J. Syst. Evol. Microbiol.">
        <title>Mucilaginibacterpsychrotolerans sp. nov., isolated from peatlands.</title>
        <authorList>
            <person name="Deng Y."/>
            <person name="Shen L."/>
            <person name="Xu B."/>
            <person name="Liu Y."/>
            <person name="Gu Z."/>
            <person name="Liu H."/>
            <person name="Zhou Y."/>
        </authorList>
    </citation>
    <scope>NUCLEOTIDE SEQUENCE [LARGE SCALE GENOMIC DNA]</scope>
    <source>
        <strain evidence="1 2">NH7-4</strain>
    </source>
</reference>
<name>A0A4Y8SAF0_9SPHI</name>
<comment type="caution">
    <text evidence="1">The sequence shown here is derived from an EMBL/GenBank/DDBJ whole genome shotgun (WGS) entry which is preliminary data.</text>
</comment>
<evidence type="ECO:0000313" key="1">
    <source>
        <dbReference type="EMBL" id="TFF35366.1"/>
    </source>
</evidence>
<organism evidence="1 2">
    <name type="scientific">Mucilaginibacter psychrotolerans</name>
    <dbReference type="NCBI Taxonomy" id="1524096"/>
    <lineage>
        <taxon>Bacteria</taxon>
        <taxon>Pseudomonadati</taxon>
        <taxon>Bacteroidota</taxon>
        <taxon>Sphingobacteriia</taxon>
        <taxon>Sphingobacteriales</taxon>
        <taxon>Sphingobacteriaceae</taxon>
        <taxon>Mucilaginibacter</taxon>
    </lineage>
</organism>
<dbReference type="Proteomes" id="UP000297540">
    <property type="component" value="Unassembled WGS sequence"/>
</dbReference>
<dbReference type="OrthoDB" id="1253222at2"/>
<gene>
    <name evidence="1" type="ORF">E2R66_19105</name>
</gene>
<keyword evidence="2" id="KW-1185">Reference proteome</keyword>